<sequence>MDDRPSAAAPSATRQSAGPRETSDPPVATASTPSTTSTTTTTSATPSTSAKPLREPAASAIPPTKRLQPKRTTSASNSPNPSRESSPARPTLKSNTSAPLAGPGRSRKNSYNDVSPSRAPATTPSNPPSTAAQQRVLSAVTTPSLPPVLSDPTLKAPTPQKPSTTAEPKEPPRWPISPRLRSPPPVGKPSVVSPRKAEPNASMSALRSPPPTDQPDSRLAASDVEGEEVTPVSGTRSPARGFSGTNSTLETVQEISLPNTPARGLSRVPENGENGENGVSKSESEHETITDSASNKTIKARTSNESGSDSGGKSEGKGKTSAPTRPSGPSNAYTTSAMGRGKPSGEGSVRNMTVETETVSSIPQVAVGTGPGGPGNNGSLRAKPSAETIRPKKEKKKSTRKAPSLTSGTASSKADIFEAKVASAVDEANSSDSEETFVYESNPPDASDRPRRFHSRTPSATSMGSQVDQRNGARSAIDGAHSVTMKKSMKFANSYNSNPPEIPVGEDDGSGTIRSGMGTGRGTAHHHHIGRWGRNGGNGHASLFDNESPFPNAAKSKLGPASTPKHSPRQTSPRLPNGRTAFNGKKSAMSYDLDDGADDERTPLISTVRSGRSVRRRQAPSVRQLEHQASRQPRPFLTWFAGCLVLSLMIILVISAFLGFMFATTQPLTDVKILALKDILASEQDVIFDVKVAAKNPNVAPVTIDTTDLVIFAKSQYAGTDAEWWTRPQAPKVLRRVTRRDNDLSDSPDGPGNNPNLEIGRVYHLYSPLVFDGSPFKHGRSESTGQIRISHPGNHTIPAGSKRWGNVLQHEFDLIVRGTLKYTLPLSQRVRSISVEGRATVKPNSADDDPDTVRIN</sequence>
<proteinExistence type="predicted"/>
<gene>
    <name evidence="3" type="ORF">OIDMADRAFT_112499</name>
</gene>
<dbReference type="GO" id="GO:0000011">
    <property type="term" value="P:vacuole inheritance"/>
    <property type="evidence" value="ECO:0007669"/>
    <property type="project" value="TreeGrafter"/>
</dbReference>
<protein>
    <recommendedName>
        <fullName evidence="5">Vacuolar segregation subunit 7</fullName>
    </recommendedName>
</protein>
<reference evidence="4" key="2">
    <citation type="submission" date="2015-01" db="EMBL/GenBank/DDBJ databases">
        <title>Evolutionary Origins and Diversification of the Mycorrhizal Mutualists.</title>
        <authorList>
            <consortium name="DOE Joint Genome Institute"/>
            <consortium name="Mycorrhizal Genomics Consortium"/>
            <person name="Kohler A."/>
            <person name="Kuo A."/>
            <person name="Nagy L.G."/>
            <person name="Floudas D."/>
            <person name="Copeland A."/>
            <person name="Barry K.W."/>
            <person name="Cichocki N."/>
            <person name="Veneault-Fourrey C."/>
            <person name="LaButti K."/>
            <person name="Lindquist E.A."/>
            <person name="Lipzen A."/>
            <person name="Lundell T."/>
            <person name="Morin E."/>
            <person name="Murat C."/>
            <person name="Riley R."/>
            <person name="Ohm R."/>
            <person name="Sun H."/>
            <person name="Tunlid A."/>
            <person name="Henrissat B."/>
            <person name="Grigoriev I.V."/>
            <person name="Hibbett D.S."/>
            <person name="Martin F."/>
        </authorList>
    </citation>
    <scope>NUCLEOTIDE SEQUENCE [LARGE SCALE GENOMIC DNA]</scope>
    <source>
        <strain evidence="4">Zn</strain>
    </source>
</reference>
<feature type="compositionally biased region" description="Polar residues" evidence="1">
    <location>
        <begin position="322"/>
        <end position="337"/>
    </location>
</feature>
<feature type="compositionally biased region" description="Polar residues" evidence="1">
    <location>
        <begin position="350"/>
        <end position="363"/>
    </location>
</feature>
<dbReference type="STRING" id="913774.A0A0C3DWL2"/>
<dbReference type="AlphaFoldDB" id="A0A0C3DWL2"/>
<feature type="compositionally biased region" description="Low complexity" evidence="1">
    <location>
        <begin position="24"/>
        <end position="50"/>
    </location>
</feature>
<keyword evidence="4" id="KW-1185">Reference proteome</keyword>
<feature type="region of interest" description="Disordered" evidence="1">
    <location>
        <begin position="781"/>
        <end position="801"/>
    </location>
</feature>
<dbReference type="Proteomes" id="UP000054321">
    <property type="component" value="Unassembled WGS sequence"/>
</dbReference>
<feature type="region of interest" description="Disordered" evidence="1">
    <location>
        <begin position="519"/>
        <end position="596"/>
    </location>
</feature>
<dbReference type="OrthoDB" id="1204at2759"/>
<feature type="compositionally biased region" description="Polar residues" evidence="1">
    <location>
        <begin position="456"/>
        <end position="469"/>
    </location>
</feature>
<dbReference type="InterPro" id="IPR024260">
    <property type="entry name" value="Vac7"/>
</dbReference>
<evidence type="ECO:0000256" key="2">
    <source>
        <dbReference type="SAM" id="Phobius"/>
    </source>
</evidence>
<organism evidence="3 4">
    <name type="scientific">Oidiodendron maius (strain Zn)</name>
    <dbReference type="NCBI Taxonomy" id="913774"/>
    <lineage>
        <taxon>Eukaryota</taxon>
        <taxon>Fungi</taxon>
        <taxon>Dikarya</taxon>
        <taxon>Ascomycota</taxon>
        <taxon>Pezizomycotina</taxon>
        <taxon>Leotiomycetes</taxon>
        <taxon>Leotiomycetes incertae sedis</taxon>
        <taxon>Myxotrichaceae</taxon>
        <taxon>Oidiodendron</taxon>
    </lineage>
</organism>
<feature type="compositionally biased region" description="Polar residues" evidence="1">
    <location>
        <begin position="243"/>
        <end position="259"/>
    </location>
</feature>
<keyword evidence="2" id="KW-0472">Membrane</keyword>
<feature type="compositionally biased region" description="Polar residues" evidence="1">
    <location>
        <begin position="133"/>
        <end position="143"/>
    </location>
</feature>
<dbReference type="PANTHER" id="PTHR28258:SF1">
    <property type="entry name" value="VACUOLAR SEGREGATION PROTEIN 7"/>
    <property type="match status" value="1"/>
</dbReference>
<feature type="region of interest" description="Disordered" evidence="1">
    <location>
        <begin position="1"/>
        <end position="472"/>
    </location>
</feature>
<dbReference type="HOGENOM" id="CLU_010147_0_0_1"/>
<dbReference type="GO" id="GO:0010513">
    <property type="term" value="P:positive regulation of phosphatidylinositol biosynthetic process"/>
    <property type="evidence" value="ECO:0007669"/>
    <property type="project" value="TreeGrafter"/>
</dbReference>
<feature type="compositionally biased region" description="Low complexity" evidence="1">
    <location>
        <begin position="74"/>
        <end position="90"/>
    </location>
</feature>
<dbReference type="EMBL" id="KN832871">
    <property type="protein sequence ID" value="KIN06508.1"/>
    <property type="molecule type" value="Genomic_DNA"/>
</dbReference>
<accession>A0A0C3DWL2</accession>
<name>A0A0C3DWL2_OIDMZ</name>
<feature type="transmembrane region" description="Helical" evidence="2">
    <location>
        <begin position="636"/>
        <end position="663"/>
    </location>
</feature>
<feature type="compositionally biased region" description="Low complexity" evidence="1">
    <location>
        <begin position="115"/>
        <end position="132"/>
    </location>
</feature>
<dbReference type="GO" id="GO:1903778">
    <property type="term" value="P:protein localization to vacuolar membrane"/>
    <property type="evidence" value="ECO:0007669"/>
    <property type="project" value="TreeGrafter"/>
</dbReference>
<keyword evidence="2" id="KW-0812">Transmembrane</keyword>
<reference evidence="3 4" key="1">
    <citation type="submission" date="2014-04" db="EMBL/GenBank/DDBJ databases">
        <authorList>
            <consortium name="DOE Joint Genome Institute"/>
            <person name="Kuo A."/>
            <person name="Martino E."/>
            <person name="Perotto S."/>
            <person name="Kohler A."/>
            <person name="Nagy L.G."/>
            <person name="Floudas D."/>
            <person name="Copeland A."/>
            <person name="Barry K.W."/>
            <person name="Cichocki N."/>
            <person name="Veneault-Fourrey C."/>
            <person name="LaButti K."/>
            <person name="Lindquist E.A."/>
            <person name="Lipzen A."/>
            <person name="Lundell T."/>
            <person name="Morin E."/>
            <person name="Murat C."/>
            <person name="Sun H."/>
            <person name="Tunlid A."/>
            <person name="Henrissat B."/>
            <person name="Grigoriev I.V."/>
            <person name="Hibbett D.S."/>
            <person name="Martin F."/>
            <person name="Nordberg H.P."/>
            <person name="Cantor M.N."/>
            <person name="Hua S.X."/>
        </authorList>
    </citation>
    <scope>NUCLEOTIDE SEQUENCE [LARGE SCALE GENOMIC DNA]</scope>
    <source>
        <strain evidence="3 4">Zn</strain>
    </source>
</reference>
<evidence type="ECO:0000313" key="4">
    <source>
        <dbReference type="Proteomes" id="UP000054321"/>
    </source>
</evidence>
<dbReference type="GO" id="GO:0070772">
    <property type="term" value="C:PAS complex"/>
    <property type="evidence" value="ECO:0007669"/>
    <property type="project" value="TreeGrafter"/>
</dbReference>
<evidence type="ECO:0008006" key="5">
    <source>
        <dbReference type="Google" id="ProtNLM"/>
    </source>
</evidence>
<evidence type="ECO:0000313" key="3">
    <source>
        <dbReference type="EMBL" id="KIN06508.1"/>
    </source>
</evidence>
<dbReference type="GO" id="GO:0000329">
    <property type="term" value="C:fungal-type vacuole membrane"/>
    <property type="evidence" value="ECO:0007669"/>
    <property type="project" value="TreeGrafter"/>
</dbReference>
<feature type="region of interest" description="Disordered" evidence="1">
    <location>
        <begin position="736"/>
        <end position="757"/>
    </location>
</feature>
<keyword evidence="2" id="KW-1133">Transmembrane helix</keyword>
<feature type="compositionally biased region" description="Polar residues" evidence="1">
    <location>
        <begin position="290"/>
        <end position="305"/>
    </location>
</feature>
<dbReference type="PANTHER" id="PTHR28258">
    <property type="entry name" value="VACUOLAR SEGREGATION PROTEIN 7"/>
    <property type="match status" value="1"/>
</dbReference>
<evidence type="ECO:0000256" key="1">
    <source>
        <dbReference type="SAM" id="MobiDB-lite"/>
    </source>
</evidence>
<dbReference type="Pfam" id="PF12751">
    <property type="entry name" value="Vac7"/>
    <property type="match status" value="1"/>
</dbReference>
<dbReference type="InParanoid" id="A0A0C3DWL2"/>